<accession>A0A0A9E9A9</accession>
<name>A0A0A9E9A9_ARUDO</name>
<dbReference type="AlphaFoldDB" id="A0A0A9E9A9"/>
<sequence>MLFLRPSRIEMLLSGFGDGELDGAFGDGKLDGAGEEAPAHGLSSTSTSIAASAAAISPCPSIALCFCGGQTFLGIEGRGAAAADCGTAAFRGKVFVAVVDG</sequence>
<proteinExistence type="predicted"/>
<reference evidence="1" key="2">
    <citation type="journal article" date="2015" name="Data Brief">
        <title>Shoot transcriptome of the giant reed, Arundo donax.</title>
        <authorList>
            <person name="Barrero R.A."/>
            <person name="Guerrero F.D."/>
            <person name="Moolhuijzen P."/>
            <person name="Goolsby J.A."/>
            <person name="Tidwell J."/>
            <person name="Bellgard S.E."/>
            <person name="Bellgard M.I."/>
        </authorList>
    </citation>
    <scope>NUCLEOTIDE SEQUENCE</scope>
    <source>
        <tissue evidence="1">Shoot tissue taken approximately 20 cm above the soil surface</tissue>
    </source>
</reference>
<dbReference type="EMBL" id="GBRH01203380">
    <property type="protein sequence ID" value="JAD94515.1"/>
    <property type="molecule type" value="Transcribed_RNA"/>
</dbReference>
<organism evidence="1">
    <name type="scientific">Arundo donax</name>
    <name type="common">Giant reed</name>
    <name type="synonym">Donax arundinaceus</name>
    <dbReference type="NCBI Taxonomy" id="35708"/>
    <lineage>
        <taxon>Eukaryota</taxon>
        <taxon>Viridiplantae</taxon>
        <taxon>Streptophyta</taxon>
        <taxon>Embryophyta</taxon>
        <taxon>Tracheophyta</taxon>
        <taxon>Spermatophyta</taxon>
        <taxon>Magnoliopsida</taxon>
        <taxon>Liliopsida</taxon>
        <taxon>Poales</taxon>
        <taxon>Poaceae</taxon>
        <taxon>PACMAD clade</taxon>
        <taxon>Arundinoideae</taxon>
        <taxon>Arundineae</taxon>
        <taxon>Arundo</taxon>
    </lineage>
</organism>
<evidence type="ECO:0000313" key="1">
    <source>
        <dbReference type="EMBL" id="JAD94515.1"/>
    </source>
</evidence>
<reference evidence="1" key="1">
    <citation type="submission" date="2014-09" db="EMBL/GenBank/DDBJ databases">
        <authorList>
            <person name="Magalhaes I.L.F."/>
            <person name="Oliveira U."/>
            <person name="Santos F.R."/>
            <person name="Vidigal T.H.D.A."/>
            <person name="Brescovit A.D."/>
            <person name="Santos A.J."/>
        </authorList>
    </citation>
    <scope>NUCLEOTIDE SEQUENCE</scope>
    <source>
        <tissue evidence="1">Shoot tissue taken approximately 20 cm above the soil surface</tissue>
    </source>
</reference>
<protein>
    <submittedName>
        <fullName evidence="1">Uncharacterized protein</fullName>
    </submittedName>
</protein>